<dbReference type="STRING" id="1314790.A0A1Y1YJP7"/>
<dbReference type="GO" id="GO:0005789">
    <property type="term" value="C:endoplasmic reticulum membrane"/>
    <property type="evidence" value="ECO:0007669"/>
    <property type="project" value="UniProtKB-SubCell"/>
</dbReference>
<evidence type="ECO:0008006" key="12">
    <source>
        <dbReference type="Google" id="ProtNLM"/>
    </source>
</evidence>
<evidence type="ECO:0000313" key="11">
    <source>
        <dbReference type="Proteomes" id="UP000193498"/>
    </source>
</evidence>
<dbReference type="InterPro" id="IPR024512">
    <property type="entry name" value="Ser_palmitoyltrfase_ssu-like"/>
</dbReference>
<dbReference type="GO" id="GO:0046513">
    <property type="term" value="P:ceramide biosynthetic process"/>
    <property type="evidence" value="ECO:0007669"/>
    <property type="project" value="TreeGrafter"/>
</dbReference>
<comment type="subcellular location">
    <subcellularLocation>
        <location evidence="1">Endoplasmic reticulum membrane</location>
        <topology evidence="1">Multi-pass membrane protein</topology>
    </subcellularLocation>
</comment>
<evidence type="ECO:0000313" key="10">
    <source>
        <dbReference type="EMBL" id="ORX98229.1"/>
    </source>
</evidence>
<dbReference type="InterPro" id="IPR051900">
    <property type="entry name" value="SPT_small_subunit"/>
</dbReference>
<keyword evidence="6" id="KW-0443">Lipid metabolism</keyword>
<keyword evidence="4" id="KW-0256">Endoplasmic reticulum</keyword>
<dbReference type="OrthoDB" id="202672at2759"/>
<accession>A0A1Y1YJP7</accession>
<evidence type="ECO:0000256" key="2">
    <source>
        <dbReference type="ARBA" id="ARBA00005189"/>
    </source>
</evidence>
<evidence type="ECO:0000256" key="1">
    <source>
        <dbReference type="ARBA" id="ARBA00004477"/>
    </source>
</evidence>
<reference evidence="10 11" key="1">
    <citation type="submission" date="2016-07" db="EMBL/GenBank/DDBJ databases">
        <title>Pervasive Adenine N6-methylation of Active Genes in Fungi.</title>
        <authorList>
            <consortium name="DOE Joint Genome Institute"/>
            <person name="Mondo S.J."/>
            <person name="Dannebaum R.O."/>
            <person name="Kuo R.C."/>
            <person name="Labutti K."/>
            <person name="Haridas S."/>
            <person name="Kuo A."/>
            <person name="Salamov A."/>
            <person name="Ahrendt S.R."/>
            <person name="Lipzen A."/>
            <person name="Sullivan W."/>
            <person name="Andreopoulos W.B."/>
            <person name="Clum A."/>
            <person name="Lindquist E."/>
            <person name="Daum C."/>
            <person name="Ramamoorthy G.K."/>
            <person name="Gryganskyi A."/>
            <person name="Culley D."/>
            <person name="Magnuson J.K."/>
            <person name="James T.Y."/>
            <person name="O'Malley M.A."/>
            <person name="Stajich J.E."/>
            <person name="Spatafora J.W."/>
            <person name="Visel A."/>
            <person name="Grigoriev I.V."/>
        </authorList>
    </citation>
    <scope>NUCLEOTIDE SEQUENCE [LARGE SCALE GENOMIC DNA]</scope>
    <source>
        <strain evidence="10 11">CBS 931.73</strain>
    </source>
</reference>
<sequence>MSLTEKLYLKYYQYELTTALYMLEPWEKACFNSIVLIGFSLALYTAVIYIPEYATSTFTKLSAFY</sequence>
<dbReference type="Proteomes" id="UP000193498">
    <property type="component" value="Unassembled WGS sequence"/>
</dbReference>
<dbReference type="EMBL" id="MCFE01000117">
    <property type="protein sequence ID" value="ORX98229.1"/>
    <property type="molecule type" value="Genomic_DNA"/>
</dbReference>
<gene>
    <name evidence="10" type="ORF">K493DRAFT_313729</name>
</gene>
<dbReference type="GO" id="GO:0017059">
    <property type="term" value="C:serine palmitoyltransferase complex"/>
    <property type="evidence" value="ECO:0007669"/>
    <property type="project" value="TreeGrafter"/>
</dbReference>
<evidence type="ECO:0000256" key="6">
    <source>
        <dbReference type="ARBA" id="ARBA00023098"/>
    </source>
</evidence>
<dbReference type="PANTHER" id="PTHR47084:SF1">
    <property type="entry name" value="SERINE PALMITOYLTRANSFERASE SMALL SUBUNIT A"/>
    <property type="match status" value="1"/>
</dbReference>
<evidence type="ECO:0000256" key="5">
    <source>
        <dbReference type="ARBA" id="ARBA00022989"/>
    </source>
</evidence>
<dbReference type="PANTHER" id="PTHR47084">
    <property type="entry name" value="SERINE PALMITOYLTRANSFERASE SMALL SUBUNIT A"/>
    <property type="match status" value="1"/>
</dbReference>
<comment type="caution">
    <text evidence="10">The sequence shown here is derived from an EMBL/GenBank/DDBJ whole genome shotgun (WGS) entry which is preliminary data.</text>
</comment>
<feature type="transmembrane region" description="Helical" evidence="9">
    <location>
        <begin position="29"/>
        <end position="50"/>
    </location>
</feature>
<dbReference type="Pfam" id="PF11779">
    <property type="entry name" value="SPT_ssu-like"/>
    <property type="match status" value="1"/>
</dbReference>
<proteinExistence type="inferred from homology"/>
<evidence type="ECO:0000256" key="3">
    <source>
        <dbReference type="ARBA" id="ARBA00022692"/>
    </source>
</evidence>
<evidence type="ECO:0000256" key="8">
    <source>
        <dbReference type="ARBA" id="ARBA00038370"/>
    </source>
</evidence>
<dbReference type="InParanoid" id="A0A1Y1YJP7"/>
<evidence type="ECO:0000256" key="7">
    <source>
        <dbReference type="ARBA" id="ARBA00023136"/>
    </source>
</evidence>
<keyword evidence="5 9" id="KW-1133">Transmembrane helix</keyword>
<comment type="similarity">
    <text evidence="8">Belongs to the SPTSS family. SPTSSA subfamily.</text>
</comment>
<protein>
    <recommendedName>
        <fullName evidence="12">Serine palmitoyltransferase small subunit B</fullName>
    </recommendedName>
</protein>
<dbReference type="AlphaFoldDB" id="A0A1Y1YJP7"/>
<name>A0A1Y1YJP7_9FUNG</name>
<evidence type="ECO:0000256" key="9">
    <source>
        <dbReference type="SAM" id="Phobius"/>
    </source>
</evidence>
<comment type="pathway">
    <text evidence="2">Lipid metabolism.</text>
</comment>
<keyword evidence="3 9" id="KW-0812">Transmembrane</keyword>
<evidence type="ECO:0000256" key="4">
    <source>
        <dbReference type="ARBA" id="ARBA00022824"/>
    </source>
</evidence>
<organism evidence="10 11">
    <name type="scientific">Basidiobolus meristosporus CBS 931.73</name>
    <dbReference type="NCBI Taxonomy" id="1314790"/>
    <lineage>
        <taxon>Eukaryota</taxon>
        <taxon>Fungi</taxon>
        <taxon>Fungi incertae sedis</taxon>
        <taxon>Zoopagomycota</taxon>
        <taxon>Entomophthoromycotina</taxon>
        <taxon>Basidiobolomycetes</taxon>
        <taxon>Basidiobolales</taxon>
        <taxon>Basidiobolaceae</taxon>
        <taxon>Basidiobolus</taxon>
    </lineage>
</organism>
<keyword evidence="7 9" id="KW-0472">Membrane</keyword>
<keyword evidence="11" id="KW-1185">Reference proteome</keyword>
<dbReference type="GO" id="GO:0004758">
    <property type="term" value="F:serine C-palmitoyltransferase activity"/>
    <property type="evidence" value="ECO:0007669"/>
    <property type="project" value="TreeGrafter"/>
</dbReference>